<dbReference type="GO" id="GO:0004057">
    <property type="term" value="F:arginyl-tRNA--protein transferase activity"/>
    <property type="evidence" value="ECO:0007669"/>
    <property type="project" value="InterPro"/>
</dbReference>
<dbReference type="EMBL" id="MARB01000015">
    <property type="protein sequence ID" value="ODJ87007.1"/>
    <property type="molecule type" value="Genomic_DNA"/>
</dbReference>
<gene>
    <name evidence="4" type="primary">bpt</name>
    <name evidence="7" type="ORF">CODIS_27560</name>
</gene>
<comment type="subcellular location">
    <subcellularLocation>
        <location evidence="4">Cytoplasm</location>
    </subcellularLocation>
</comment>
<comment type="caution">
    <text evidence="7">The sequence shown here is derived from an EMBL/GenBank/DDBJ whole genome shotgun (WGS) entry which is preliminary data.</text>
</comment>
<accession>A0A7Z0VJY2</accession>
<dbReference type="RefSeq" id="WP_069125977.1">
    <property type="nucleotide sequence ID" value="NZ_MARB01000015.1"/>
</dbReference>
<dbReference type="GO" id="GO:0008914">
    <property type="term" value="F:leucyl-tRNA--protein transferase activity"/>
    <property type="evidence" value="ECO:0007669"/>
    <property type="project" value="UniProtKB-UniRule"/>
</dbReference>
<keyword evidence="1 4" id="KW-0963">Cytoplasm</keyword>
<dbReference type="GO" id="GO:0005737">
    <property type="term" value="C:cytoplasm"/>
    <property type="evidence" value="ECO:0007669"/>
    <property type="project" value="UniProtKB-SubCell"/>
</dbReference>
<comment type="catalytic activity">
    <reaction evidence="4">
        <text>N-terminal L-aspartyl-[protein] + L-leucyl-tRNA(Leu) = N-terminal L-leucyl-L-aspartyl-[protein] + tRNA(Leu) + H(+)</text>
        <dbReference type="Rhea" id="RHEA:50420"/>
        <dbReference type="Rhea" id="RHEA-COMP:9613"/>
        <dbReference type="Rhea" id="RHEA-COMP:9622"/>
        <dbReference type="Rhea" id="RHEA-COMP:12669"/>
        <dbReference type="Rhea" id="RHEA-COMP:12674"/>
        <dbReference type="ChEBI" id="CHEBI:15378"/>
        <dbReference type="ChEBI" id="CHEBI:64720"/>
        <dbReference type="ChEBI" id="CHEBI:78442"/>
        <dbReference type="ChEBI" id="CHEBI:78494"/>
        <dbReference type="ChEBI" id="CHEBI:133042"/>
        <dbReference type="EC" id="2.3.2.29"/>
    </reaction>
</comment>
<dbReference type="InterPro" id="IPR007471">
    <property type="entry name" value="N-end_Aminoacyl_Trfase_N"/>
</dbReference>
<sequence>MLNPPPGFEQEASYALYMSQVHGCSYLPGREARNLFLDPNAKVTQHLYQQLIDRGFRRSGCYLYQPACPQCNDCISLRIPTARFQPSRSQRRIWKRNLSLYEVNPGPAGFNEAHYHLYQRYLLQRHPDGAMACNSPGQYSQFLTCEWAETQFIEFRKAGKLAAVAVSDLLPNGTSSVYTFFDPDMSQDSLGIFALLWQIDYSRGLGLKWVYPGFWIESCEKMSYKSRFRPFEAWTGQQWIDHTELGNRGYGTNDRV</sequence>
<comment type="catalytic activity">
    <reaction evidence="4">
        <text>N-terminal L-glutamyl-[protein] + L-leucyl-tRNA(Leu) = N-terminal L-leucyl-L-glutamyl-[protein] + tRNA(Leu) + H(+)</text>
        <dbReference type="Rhea" id="RHEA:50412"/>
        <dbReference type="Rhea" id="RHEA-COMP:9613"/>
        <dbReference type="Rhea" id="RHEA-COMP:9622"/>
        <dbReference type="Rhea" id="RHEA-COMP:12664"/>
        <dbReference type="Rhea" id="RHEA-COMP:12668"/>
        <dbReference type="ChEBI" id="CHEBI:15378"/>
        <dbReference type="ChEBI" id="CHEBI:64721"/>
        <dbReference type="ChEBI" id="CHEBI:78442"/>
        <dbReference type="ChEBI" id="CHEBI:78494"/>
        <dbReference type="ChEBI" id="CHEBI:133041"/>
        <dbReference type="EC" id="2.3.2.29"/>
    </reaction>
</comment>
<dbReference type="Pfam" id="PF04377">
    <property type="entry name" value="ATE_C"/>
    <property type="match status" value="1"/>
</dbReference>
<dbReference type="AlphaFoldDB" id="A0A7Z0VJY2"/>
<dbReference type="NCBIfam" id="NF002342">
    <property type="entry name" value="PRK01305.1-3"/>
    <property type="match status" value="1"/>
</dbReference>
<dbReference type="NCBIfam" id="NF002341">
    <property type="entry name" value="PRK01305.1-1"/>
    <property type="match status" value="1"/>
</dbReference>
<dbReference type="PANTHER" id="PTHR21367">
    <property type="entry name" value="ARGININE-TRNA-PROTEIN TRANSFERASE 1"/>
    <property type="match status" value="1"/>
</dbReference>
<dbReference type="InterPro" id="IPR030700">
    <property type="entry name" value="N-end_Aminoacyl_Trfase"/>
</dbReference>
<dbReference type="GO" id="GO:0071596">
    <property type="term" value="P:ubiquitin-dependent protein catabolic process via the N-end rule pathway"/>
    <property type="evidence" value="ECO:0007669"/>
    <property type="project" value="InterPro"/>
</dbReference>
<dbReference type="EC" id="2.3.2.29" evidence="4"/>
<dbReference type="OrthoDB" id="9782022at2"/>
<organism evidence="7 8">
    <name type="scientific">Candidatus Thiodiazotropha endolucinida</name>
    <dbReference type="NCBI Taxonomy" id="1655433"/>
    <lineage>
        <taxon>Bacteria</taxon>
        <taxon>Pseudomonadati</taxon>
        <taxon>Pseudomonadota</taxon>
        <taxon>Gammaproteobacteria</taxon>
        <taxon>Chromatiales</taxon>
        <taxon>Sedimenticolaceae</taxon>
        <taxon>Candidatus Thiodiazotropha</taxon>
    </lineage>
</organism>
<dbReference type="SUPFAM" id="SSF55729">
    <property type="entry name" value="Acyl-CoA N-acyltransferases (Nat)"/>
    <property type="match status" value="1"/>
</dbReference>
<evidence type="ECO:0000259" key="6">
    <source>
        <dbReference type="Pfam" id="PF04377"/>
    </source>
</evidence>
<dbReference type="InterPro" id="IPR016181">
    <property type="entry name" value="Acyl_CoA_acyltransferase"/>
</dbReference>
<dbReference type="NCBIfam" id="NF002346">
    <property type="entry name" value="PRK01305.2-3"/>
    <property type="match status" value="1"/>
</dbReference>
<keyword evidence="8" id="KW-1185">Reference proteome</keyword>
<evidence type="ECO:0000256" key="4">
    <source>
        <dbReference type="HAMAP-Rule" id="MF_00689"/>
    </source>
</evidence>
<evidence type="ECO:0000313" key="8">
    <source>
        <dbReference type="Proteomes" id="UP000094769"/>
    </source>
</evidence>
<feature type="domain" description="N-end rule aminoacyl transferase C-terminal" evidence="6">
    <location>
        <begin position="114"/>
        <end position="233"/>
    </location>
</feature>
<dbReference type="Proteomes" id="UP000094769">
    <property type="component" value="Unassembled WGS sequence"/>
</dbReference>
<evidence type="ECO:0000256" key="2">
    <source>
        <dbReference type="ARBA" id="ARBA00022679"/>
    </source>
</evidence>
<name>A0A7Z0VJY2_9GAMM</name>
<proteinExistence type="inferred from homology"/>
<feature type="domain" description="N-end aminoacyl transferase N-terminal" evidence="5">
    <location>
        <begin position="23"/>
        <end position="92"/>
    </location>
</feature>
<dbReference type="InterPro" id="IPR017138">
    <property type="entry name" value="Asp_Glu_LeuTrfase"/>
</dbReference>
<dbReference type="HAMAP" id="MF_00689">
    <property type="entry name" value="Bpt"/>
    <property type="match status" value="1"/>
</dbReference>
<comment type="function">
    <text evidence="4">Functions in the N-end rule pathway of protein degradation where it conjugates Leu from its aminoacyl-tRNA to the N-termini of proteins containing an N-terminal aspartate or glutamate.</text>
</comment>
<protein>
    <recommendedName>
        <fullName evidence="4">Aspartate/glutamate leucyltransferase</fullName>
        <ecNumber evidence="4">2.3.2.29</ecNumber>
    </recommendedName>
</protein>
<dbReference type="InterPro" id="IPR007472">
    <property type="entry name" value="N-end_Aminoacyl_Trfase_C"/>
</dbReference>
<evidence type="ECO:0000256" key="1">
    <source>
        <dbReference type="ARBA" id="ARBA00022490"/>
    </source>
</evidence>
<evidence type="ECO:0000256" key="3">
    <source>
        <dbReference type="ARBA" id="ARBA00023315"/>
    </source>
</evidence>
<keyword evidence="2 4" id="KW-0808">Transferase</keyword>
<dbReference type="Pfam" id="PF04376">
    <property type="entry name" value="ATE_N"/>
    <property type="match status" value="1"/>
</dbReference>
<dbReference type="PANTHER" id="PTHR21367:SF1">
    <property type="entry name" value="ARGINYL-TRNA--PROTEIN TRANSFERASE 1"/>
    <property type="match status" value="1"/>
</dbReference>
<reference evidence="7 8" key="1">
    <citation type="submission" date="2016-06" db="EMBL/GenBank/DDBJ databases">
        <title>Genome sequence of endosymbiont of Candidatus Endolucinida thiodiazotropha.</title>
        <authorList>
            <person name="Poehlein A."/>
            <person name="Koenig S."/>
            <person name="Heiden S.E."/>
            <person name="Thuermer A."/>
            <person name="Voget S."/>
            <person name="Daniel R."/>
            <person name="Markert S."/>
            <person name="Gros O."/>
            <person name="Schweder T."/>
        </authorList>
    </citation>
    <scope>NUCLEOTIDE SEQUENCE [LARGE SCALE GENOMIC DNA]</scope>
    <source>
        <strain evidence="7 8">COS</strain>
    </source>
</reference>
<dbReference type="PIRSF" id="PIRSF037208">
    <property type="entry name" value="ATE_pro_prd"/>
    <property type="match status" value="1"/>
</dbReference>
<comment type="similarity">
    <text evidence="4">Belongs to the R-transferase family. Bpt subfamily.</text>
</comment>
<evidence type="ECO:0000259" key="5">
    <source>
        <dbReference type="Pfam" id="PF04376"/>
    </source>
</evidence>
<evidence type="ECO:0000313" key="7">
    <source>
        <dbReference type="EMBL" id="ODJ87007.1"/>
    </source>
</evidence>
<keyword evidence="3 4" id="KW-0012">Acyltransferase</keyword>